<dbReference type="PANTHER" id="PTHR45962">
    <property type="entry name" value="N-FATTY-ACYL-AMINO ACID SYNTHASE/HYDROLASE PM20D1"/>
    <property type="match status" value="1"/>
</dbReference>
<keyword evidence="5" id="KW-0862">Zinc</keyword>
<dbReference type="InterPro" id="IPR011650">
    <property type="entry name" value="Peptidase_M20_dimer"/>
</dbReference>
<evidence type="ECO:0000256" key="1">
    <source>
        <dbReference type="ARBA" id="ARBA00006247"/>
    </source>
</evidence>
<protein>
    <submittedName>
        <fullName evidence="8">M20/M25/M40 family metallo-hydrolase</fullName>
    </submittedName>
</protein>
<keyword evidence="3" id="KW-0479">Metal-binding</keyword>
<dbReference type="PANTHER" id="PTHR45962:SF1">
    <property type="entry name" value="N-FATTY-ACYL-AMINO ACID SYNTHASE_HYDROLASE PM20D1"/>
    <property type="match status" value="1"/>
</dbReference>
<evidence type="ECO:0000259" key="7">
    <source>
        <dbReference type="Pfam" id="PF07687"/>
    </source>
</evidence>
<evidence type="ECO:0000313" key="9">
    <source>
        <dbReference type="Proteomes" id="UP000516148"/>
    </source>
</evidence>
<dbReference type="SUPFAM" id="SSF55031">
    <property type="entry name" value="Bacterial exopeptidase dimerisation domain"/>
    <property type="match status" value="1"/>
</dbReference>
<dbReference type="AlphaFoldDB" id="A0A7H0LHQ1"/>
<comment type="similarity">
    <text evidence="1">Belongs to the peptidase M20A family.</text>
</comment>
<dbReference type="Gene3D" id="3.30.70.360">
    <property type="match status" value="1"/>
</dbReference>
<dbReference type="RefSeq" id="WP_187761523.1">
    <property type="nucleotide sequence ID" value="NZ_CP061038.1"/>
</dbReference>
<name>A0A7H0LHQ1_9SPHN</name>
<dbReference type="Proteomes" id="UP000516148">
    <property type="component" value="Chromosome"/>
</dbReference>
<organism evidence="8 9">
    <name type="scientific">Sphingomonas alpina</name>
    <dbReference type="NCBI Taxonomy" id="653931"/>
    <lineage>
        <taxon>Bacteria</taxon>
        <taxon>Pseudomonadati</taxon>
        <taxon>Pseudomonadota</taxon>
        <taxon>Alphaproteobacteria</taxon>
        <taxon>Sphingomonadales</taxon>
        <taxon>Sphingomonadaceae</taxon>
        <taxon>Sphingomonas</taxon>
    </lineage>
</organism>
<dbReference type="InterPro" id="IPR002933">
    <property type="entry name" value="Peptidase_M20"/>
</dbReference>
<dbReference type="Pfam" id="PF07687">
    <property type="entry name" value="M20_dimer"/>
    <property type="match status" value="1"/>
</dbReference>
<reference evidence="8 9" key="1">
    <citation type="submission" date="2020-09" db="EMBL/GenBank/DDBJ databases">
        <title>Sphingomonas sp., a new species isolated from pork steak.</title>
        <authorList>
            <person name="Heidler von Heilborn D."/>
        </authorList>
    </citation>
    <scope>NUCLEOTIDE SEQUENCE [LARGE SCALE GENOMIC DNA]</scope>
    <source>
        <strain evidence="9">S8-3T</strain>
    </source>
</reference>
<evidence type="ECO:0000256" key="6">
    <source>
        <dbReference type="SAM" id="SignalP"/>
    </source>
</evidence>
<dbReference type="InterPro" id="IPR047177">
    <property type="entry name" value="Pept_M20A"/>
</dbReference>
<dbReference type="Gene3D" id="1.10.150.900">
    <property type="match status" value="1"/>
</dbReference>
<dbReference type="Gene3D" id="3.40.630.10">
    <property type="entry name" value="Zn peptidases"/>
    <property type="match status" value="1"/>
</dbReference>
<evidence type="ECO:0000256" key="4">
    <source>
        <dbReference type="ARBA" id="ARBA00022801"/>
    </source>
</evidence>
<dbReference type="InterPro" id="IPR036264">
    <property type="entry name" value="Bact_exopeptidase_dim_dom"/>
</dbReference>
<feature type="chain" id="PRO_5028824422" evidence="6">
    <location>
        <begin position="26"/>
        <end position="470"/>
    </location>
</feature>
<gene>
    <name evidence="8" type="ORF">H3Z74_21435</name>
</gene>
<dbReference type="GO" id="GO:0046872">
    <property type="term" value="F:metal ion binding"/>
    <property type="evidence" value="ECO:0007669"/>
    <property type="project" value="UniProtKB-KW"/>
</dbReference>
<evidence type="ECO:0000256" key="2">
    <source>
        <dbReference type="ARBA" id="ARBA00022670"/>
    </source>
</evidence>
<evidence type="ECO:0000313" key="8">
    <source>
        <dbReference type="EMBL" id="QNQ09204.1"/>
    </source>
</evidence>
<accession>A0A7H0LHQ1</accession>
<keyword evidence="9" id="KW-1185">Reference proteome</keyword>
<dbReference type="EMBL" id="CP061038">
    <property type="protein sequence ID" value="QNQ09204.1"/>
    <property type="molecule type" value="Genomic_DNA"/>
</dbReference>
<dbReference type="GO" id="GO:0006508">
    <property type="term" value="P:proteolysis"/>
    <property type="evidence" value="ECO:0007669"/>
    <property type="project" value="UniProtKB-KW"/>
</dbReference>
<sequence length="470" mass="50224">MRALARIGGIGLAAALALQPGLASAEALTPDQQRFFDLYKELVETNTALSTGSCTQASAQIATRLKAAGYTDADITQFSVPDHPKDGGIVAILPGSDKKLKPMLLLGHLDVVEAKRADWVRDPFTLTEEDGYYYARGTVDDKGMSAIWADSMIRFKTSGYKPKRTIKLALTCGEETTFAWNGAQWLAKNKPDLIAAEFVLNEGGGGRSGPDGKPQVLAIQVGEKAAQNYTFEATNPGGHSSQPVPDNAIYELADAIEAVRGYEFPIKFTDTTRAFFTATAQSTPGPLGDAINRLLANPNDAEADKLVSRDKTMHSTLRTTCVATLLAAGHAENALPQRATANINCRVFPGETVEATLAKLKELAGPKVKVTMNLPVRPTAVPPPLDPKIVGPAKAVAAKHFPGVPMLPLMSTGATDGIFFQAIGIPVYGVPGIFVDPDFNGIHGLNERIRVKSLYDGRAYLYDLVKVYAG</sequence>
<dbReference type="GO" id="GO:0008233">
    <property type="term" value="F:peptidase activity"/>
    <property type="evidence" value="ECO:0007669"/>
    <property type="project" value="UniProtKB-KW"/>
</dbReference>
<feature type="domain" description="Peptidase M20 dimerisation" evidence="7">
    <location>
        <begin position="222"/>
        <end position="366"/>
    </location>
</feature>
<dbReference type="KEGG" id="spap:H3Z74_21435"/>
<dbReference type="SUPFAM" id="SSF53187">
    <property type="entry name" value="Zn-dependent exopeptidases"/>
    <property type="match status" value="1"/>
</dbReference>
<dbReference type="NCBIfam" id="NF006596">
    <property type="entry name" value="PRK09133.1"/>
    <property type="match status" value="1"/>
</dbReference>
<evidence type="ECO:0000256" key="3">
    <source>
        <dbReference type="ARBA" id="ARBA00022723"/>
    </source>
</evidence>
<keyword evidence="6" id="KW-0732">Signal</keyword>
<evidence type="ECO:0000256" key="5">
    <source>
        <dbReference type="ARBA" id="ARBA00022833"/>
    </source>
</evidence>
<keyword evidence="2" id="KW-0645">Protease</keyword>
<dbReference type="Pfam" id="PF01546">
    <property type="entry name" value="Peptidase_M20"/>
    <property type="match status" value="1"/>
</dbReference>
<feature type="signal peptide" evidence="6">
    <location>
        <begin position="1"/>
        <end position="25"/>
    </location>
</feature>
<proteinExistence type="inferred from homology"/>
<keyword evidence="4 8" id="KW-0378">Hydrolase</keyword>